<dbReference type="SUPFAM" id="SSF46689">
    <property type="entry name" value="Homeodomain-like"/>
    <property type="match status" value="1"/>
</dbReference>
<evidence type="ECO:0000313" key="10">
    <source>
        <dbReference type="EMBL" id="KAF3340388.1"/>
    </source>
</evidence>
<dbReference type="SMART" id="SM00717">
    <property type="entry name" value="SANT"/>
    <property type="match status" value="2"/>
</dbReference>
<feature type="domain" description="HTH myb-type" evidence="9">
    <location>
        <begin position="54"/>
        <end position="109"/>
    </location>
</feature>
<proteinExistence type="predicted"/>
<dbReference type="FunFam" id="1.10.10.60:FF:000351">
    <property type="entry name" value="Transcription factor GAMYB"/>
    <property type="match status" value="1"/>
</dbReference>
<name>A0A833RT97_9POAL</name>
<dbReference type="FunFam" id="1.10.10.60:FF:000060">
    <property type="entry name" value="MYB transcription factor"/>
    <property type="match status" value="1"/>
</dbReference>
<dbReference type="CDD" id="cd00167">
    <property type="entry name" value="SANT"/>
    <property type="match status" value="2"/>
</dbReference>
<dbReference type="InterPro" id="IPR017930">
    <property type="entry name" value="Myb_dom"/>
</dbReference>
<feature type="compositionally biased region" description="Polar residues" evidence="7">
    <location>
        <begin position="215"/>
        <end position="228"/>
    </location>
</feature>
<dbReference type="InterPro" id="IPR001005">
    <property type="entry name" value="SANT/Myb"/>
</dbReference>
<evidence type="ECO:0000259" key="8">
    <source>
        <dbReference type="PROSITE" id="PS50090"/>
    </source>
</evidence>
<evidence type="ECO:0000313" key="11">
    <source>
        <dbReference type="Proteomes" id="UP000623129"/>
    </source>
</evidence>
<dbReference type="GO" id="GO:0003677">
    <property type="term" value="F:DNA binding"/>
    <property type="evidence" value="ECO:0007669"/>
    <property type="project" value="UniProtKB-KW"/>
</dbReference>
<keyword evidence="5" id="KW-0804">Transcription</keyword>
<keyword evidence="11" id="KW-1185">Reference proteome</keyword>
<evidence type="ECO:0000259" key="9">
    <source>
        <dbReference type="PROSITE" id="PS51294"/>
    </source>
</evidence>
<dbReference type="PANTHER" id="PTHR47996:SF3">
    <property type="entry name" value="TRANSCRIPTION FACTOR DUO1"/>
    <property type="match status" value="1"/>
</dbReference>
<dbReference type="Pfam" id="PF00249">
    <property type="entry name" value="Myb_DNA-binding"/>
    <property type="match status" value="2"/>
</dbReference>
<feature type="region of interest" description="Disordered" evidence="7">
    <location>
        <begin position="214"/>
        <end position="267"/>
    </location>
</feature>
<keyword evidence="2" id="KW-0677">Repeat</keyword>
<dbReference type="EMBL" id="SWLB01000003">
    <property type="protein sequence ID" value="KAF3340388.1"/>
    <property type="molecule type" value="Genomic_DNA"/>
</dbReference>
<dbReference type="Gene3D" id="1.10.10.60">
    <property type="entry name" value="Homeodomain-like"/>
    <property type="match status" value="2"/>
</dbReference>
<feature type="domain" description="HTH myb-type" evidence="9">
    <location>
        <begin position="1"/>
        <end position="49"/>
    </location>
</feature>
<sequence length="361" mass="39803">MEGFKKGPWSKEEDAILLDWVATHGPHYWSCIQSKGLLMRTGKSCRLRWVNKLRPGLKKGRKFSPEEEEMVVQLQADFGNKWARIAEFFPGRTDNDVKNLWSTRKKRLARNYRSPLPSISKSGTGVHGPEQVVPPNETPTEDQQQSEAIAFDHQETIDLAYIHQSFADTSATPVLTGPTSKPPNIKTAPSLAPFDNVMPHQQCLNGASVTPVLTLPTSKPPNTNNEPSSVPFDSVMPHQQYLHATSTSPVPTLPTIKPPDTKSVPSSAPFDDVMPHQKFLNCASVTAVLTVPTLNVPGIKSGPSSAPFNNVTPQIQSPFFDRLFENELVYNESDPCLLGCSRPCCAPPTFDDLTADMLKSF</sequence>
<evidence type="ECO:0000256" key="5">
    <source>
        <dbReference type="ARBA" id="ARBA00023163"/>
    </source>
</evidence>
<comment type="subcellular location">
    <subcellularLocation>
        <location evidence="1">Nucleus</location>
    </subcellularLocation>
</comment>
<accession>A0A833RT97</accession>
<dbReference type="PANTHER" id="PTHR47996">
    <property type="entry name" value="TRANSCRIPTION FACTOR DUO1"/>
    <property type="match status" value="1"/>
</dbReference>
<evidence type="ECO:0000256" key="2">
    <source>
        <dbReference type="ARBA" id="ARBA00022737"/>
    </source>
</evidence>
<dbReference type="PROSITE" id="PS50090">
    <property type="entry name" value="MYB_LIKE"/>
    <property type="match status" value="2"/>
</dbReference>
<feature type="domain" description="Myb-like" evidence="8">
    <location>
        <begin position="62"/>
        <end position="105"/>
    </location>
</feature>
<gene>
    <name evidence="10" type="ORF">FCM35_KLT16159</name>
</gene>
<dbReference type="PROSITE" id="PS51294">
    <property type="entry name" value="HTH_MYB"/>
    <property type="match status" value="2"/>
</dbReference>
<evidence type="ECO:0000256" key="1">
    <source>
        <dbReference type="ARBA" id="ARBA00004123"/>
    </source>
</evidence>
<keyword evidence="3" id="KW-0805">Transcription regulation</keyword>
<reference evidence="10" key="1">
    <citation type="submission" date="2020-01" db="EMBL/GenBank/DDBJ databases">
        <title>Genome sequence of Kobresia littledalei, the first chromosome-level genome in the family Cyperaceae.</title>
        <authorList>
            <person name="Qu G."/>
        </authorList>
    </citation>
    <scope>NUCLEOTIDE SEQUENCE</scope>
    <source>
        <strain evidence="10">C.B.Clarke</strain>
        <tissue evidence="10">Leaf</tissue>
    </source>
</reference>
<dbReference type="OrthoDB" id="2143914at2759"/>
<dbReference type="InterPro" id="IPR053106">
    <property type="entry name" value="Plant_Male-Germline_Reg_TFs"/>
</dbReference>
<feature type="region of interest" description="Disordered" evidence="7">
    <location>
        <begin position="114"/>
        <end position="142"/>
    </location>
</feature>
<dbReference type="Proteomes" id="UP000623129">
    <property type="component" value="Unassembled WGS sequence"/>
</dbReference>
<evidence type="ECO:0000256" key="3">
    <source>
        <dbReference type="ARBA" id="ARBA00023015"/>
    </source>
</evidence>
<evidence type="ECO:0000256" key="6">
    <source>
        <dbReference type="ARBA" id="ARBA00023242"/>
    </source>
</evidence>
<keyword evidence="6" id="KW-0539">Nucleus</keyword>
<feature type="domain" description="Myb-like" evidence="8">
    <location>
        <begin position="1"/>
        <end position="53"/>
    </location>
</feature>
<comment type="caution">
    <text evidence="10">The sequence shown here is derived from an EMBL/GenBank/DDBJ whole genome shotgun (WGS) entry which is preliminary data.</text>
</comment>
<organism evidence="10 11">
    <name type="scientific">Carex littledalei</name>
    <dbReference type="NCBI Taxonomy" id="544730"/>
    <lineage>
        <taxon>Eukaryota</taxon>
        <taxon>Viridiplantae</taxon>
        <taxon>Streptophyta</taxon>
        <taxon>Embryophyta</taxon>
        <taxon>Tracheophyta</taxon>
        <taxon>Spermatophyta</taxon>
        <taxon>Magnoliopsida</taxon>
        <taxon>Liliopsida</taxon>
        <taxon>Poales</taxon>
        <taxon>Cyperaceae</taxon>
        <taxon>Cyperoideae</taxon>
        <taxon>Cariceae</taxon>
        <taxon>Carex</taxon>
        <taxon>Carex subgen. Euthyceras</taxon>
    </lineage>
</organism>
<dbReference type="InterPro" id="IPR009057">
    <property type="entry name" value="Homeodomain-like_sf"/>
</dbReference>
<protein>
    <submittedName>
        <fullName evidence="10">Transcription factor GAMYB</fullName>
    </submittedName>
</protein>
<dbReference type="GO" id="GO:0005634">
    <property type="term" value="C:nucleus"/>
    <property type="evidence" value="ECO:0007669"/>
    <property type="project" value="UniProtKB-SubCell"/>
</dbReference>
<keyword evidence="4" id="KW-0238">DNA-binding</keyword>
<evidence type="ECO:0000256" key="7">
    <source>
        <dbReference type="SAM" id="MobiDB-lite"/>
    </source>
</evidence>
<evidence type="ECO:0000256" key="4">
    <source>
        <dbReference type="ARBA" id="ARBA00023125"/>
    </source>
</evidence>
<dbReference type="AlphaFoldDB" id="A0A833RT97"/>